<name>A0A1M5SDJ8_9EURY</name>
<sequence>MKNLPSQRFSRALFRYRLSSRPVNVYTDVLSANILNTTIVASVVAIVLKLLVEGLFVAAGGLLLPLAFLAYLTFTDAWLMQ</sequence>
<organism evidence="2 3">
    <name type="scientific">Halobaculum gomorrense</name>
    <dbReference type="NCBI Taxonomy" id="43928"/>
    <lineage>
        <taxon>Archaea</taxon>
        <taxon>Methanobacteriati</taxon>
        <taxon>Methanobacteriota</taxon>
        <taxon>Stenosarchaea group</taxon>
        <taxon>Halobacteria</taxon>
        <taxon>Halobacteriales</taxon>
        <taxon>Haloferacaceae</taxon>
        <taxon>Halobaculum</taxon>
    </lineage>
</organism>
<dbReference type="STRING" id="43928.SAMN05443636_2410"/>
<feature type="transmembrane region" description="Helical" evidence="1">
    <location>
        <begin position="25"/>
        <end position="48"/>
    </location>
</feature>
<dbReference type="EMBL" id="FQWV01000006">
    <property type="protein sequence ID" value="SHH36003.1"/>
    <property type="molecule type" value="Genomic_DNA"/>
</dbReference>
<proteinExistence type="predicted"/>
<evidence type="ECO:0000256" key="1">
    <source>
        <dbReference type="SAM" id="Phobius"/>
    </source>
</evidence>
<evidence type="ECO:0000313" key="2">
    <source>
        <dbReference type="EMBL" id="SHH36003.1"/>
    </source>
</evidence>
<keyword evidence="3" id="KW-1185">Reference proteome</keyword>
<dbReference type="Proteomes" id="UP000184357">
    <property type="component" value="Unassembled WGS sequence"/>
</dbReference>
<feature type="transmembrane region" description="Helical" evidence="1">
    <location>
        <begin position="54"/>
        <end position="74"/>
    </location>
</feature>
<reference evidence="2 3" key="1">
    <citation type="submission" date="2016-11" db="EMBL/GenBank/DDBJ databases">
        <authorList>
            <person name="Jaros S."/>
            <person name="Januszkiewicz K."/>
            <person name="Wedrychowicz H."/>
        </authorList>
    </citation>
    <scope>NUCLEOTIDE SEQUENCE [LARGE SCALE GENOMIC DNA]</scope>
    <source>
        <strain evidence="2 3">DSM 9297</strain>
    </source>
</reference>
<keyword evidence="1" id="KW-1133">Transmembrane helix</keyword>
<accession>A0A1M5SDJ8</accession>
<evidence type="ECO:0000313" key="3">
    <source>
        <dbReference type="Proteomes" id="UP000184357"/>
    </source>
</evidence>
<keyword evidence="1" id="KW-0472">Membrane</keyword>
<dbReference type="AlphaFoldDB" id="A0A1M5SDJ8"/>
<keyword evidence="1" id="KW-0812">Transmembrane</keyword>
<protein>
    <submittedName>
        <fullName evidence="2">Uncharacterized protein</fullName>
    </submittedName>
</protein>
<gene>
    <name evidence="2" type="ORF">SAMN05443636_2410</name>
</gene>